<dbReference type="PANTHER" id="PTHR26451">
    <property type="entry name" value="G_PROTEIN_RECEP_F1_2 DOMAIN-CONTAINING PROTEIN"/>
    <property type="match status" value="1"/>
</dbReference>
<keyword evidence="2" id="KW-1003">Cell membrane</keyword>
<dbReference type="PROSITE" id="PS50262">
    <property type="entry name" value="G_PROTEIN_RECEP_F1_2"/>
    <property type="match status" value="1"/>
</dbReference>
<feature type="transmembrane region" description="Helical" evidence="13">
    <location>
        <begin position="139"/>
        <end position="159"/>
    </location>
</feature>
<keyword evidence="4 13" id="KW-0812">Transmembrane</keyword>
<accession>A0A3Q1AJB8</accession>
<keyword evidence="12" id="KW-0807">Transducer</keyword>
<dbReference type="PANTHER" id="PTHR26451:SF871">
    <property type="entry name" value="ODORANT RECEPTOR-RELATED"/>
    <property type="match status" value="1"/>
</dbReference>
<feature type="transmembrane region" description="Helical" evidence="13">
    <location>
        <begin position="24"/>
        <end position="46"/>
    </location>
</feature>
<evidence type="ECO:0000256" key="11">
    <source>
        <dbReference type="ARBA" id="ARBA00023180"/>
    </source>
</evidence>
<keyword evidence="3" id="KW-0716">Sensory transduction</keyword>
<dbReference type="Gene3D" id="1.20.1070.10">
    <property type="entry name" value="Rhodopsin 7-helix transmembrane proteins"/>
    <property type="match status" value="1"/>
</dbReference>
<dbReference type="SUPFAM" id="SSF81321">
    <property type="entry name" value="Family A G protein-coupled receptor-like"/>
    <property type="match status" value="1"/>
</dbReference>
<dbReference type="PRINTS" id="PR00245">
    <property type="entry name" value="OLFACTORYR"/>
</dbReference>
<dbReference type="GO" id="GO:0005886">
    <property type="term" value="C:plasma membrane"/>
    <property type="evidence" value="ECO:0007669"/>
    <property type="project" value="UniProtKB-SubCell"/>
</dbReference>
<dbReference type="OMA" id="MFMNTAT"/>
<evidence type="ECO:0000256" key="12">
    <source>
        <dbReference type="ARBA" id="ARBA00023224"/>
    </source>
</evidence>
<evidence type="ECO:0000256" key="8">
    <source>
        <dbReference type="ARBA" id="ARBA00023136"/>
    </source>
</evidence>
<dbReference type="Proteomes" id="UP001501940">
    <property type="component" value="Chromosome 11"/>
</dbReference>
<evidence type="ECO:0000256" key="13">
    <source>
        <dbReference type="SAM" id="Phobius"/>
    </source>
</evidence>
<evidence type="ECO:0000313" key="16">
    <source>
        <dbReference type="Proteomes" id="UP001501940"/>
    </source>
</evidence>
<evidence type="ECO:0000256" key="3">
    <source>
        <dbReference type="ARBA" id="ARBA00022606"/>
    </source>
</evidence>
<dbReference type="GO" id="GO:0004984">
    <property type="term" value="F:olfactory receptor activity"/>
    <property type="evidence" value="ECO:0007669"/>
    <property type="project" value="InterPro"/>
</dbReference>
<keyword evidence="8 13" id="KW-0472">Membrane</keyword>
<organism evidence="15 16">
    <name type="scientific">Amphiprion ocellaris</name>
    <name type="common">Clown anemonefish</name>
    <dbReference type="NCBI Taxonomy" id="80972"/>
    <lineage>
        <taxon>Eukaryota</taxon>
        <taxon>Metazoa</taxon>
        <taxon>Chordata</taxon>
        <taxon>Craniata</taxon>
        <taxon>Vertebrata</taxon>
        <taxon>Euteleostomi</taxon>
        <taxon>Actinopterygii</taxon>
        <taxon>Neopterygii</taxon>
        <taxon>Teleostei</taxon>
        <taxon>Neoteleostei</taxon>
        <taxon>Acanthomorphata</taxon>
        <taxon>Ovalentaria</taxon>
        <taxon>Pomacentridae</taxon>
        <taxon>Amphiprion</taxon>
    </lineage>
</organism>
<evidence type="ECO:0000259" key="14">
    <source>
        <dbReference type="PROSITE" id="PS50262"/>
    </source>
</evidence>
<reference evidence="15" key="3">
    <citation type="submission" date="2025-09" db="UniProtKB">
        <authorList>
            <consortium name="Ensembl"/>
        </authorList>
    </citation>
    <scope>IDENTIFICATION</scope>
</reference>
<reference evidence="15 16" key="1">
    <citation type="submission" date="2022-01" db="EMBL/GenBank/DDBJ databases">
        <title>A chromosome-scale genome assembly of the false clownfish, Amphiprion ocellaris.</title>
        <authorList>
            <person name="Ryu T."/>
        </authorList>
    </citation>
    <scope>NUCLEOTIDE SEQUENCE [LARGE SCALE GENOMIC DNA]</scope>
</reference>
<dbReference type="AlphaFoldDB" id="A0A3Q1AJB8"/>
<evidence type="ECO:0000256" key="7">
    <source>
        <dbReference type="ARBA" id="ARBA00023040"/>
    </source>
</evidence>
<evidence type="ECO:0000256" key="4">
    <source>
        <dbReference type="ARBA" id="ARBA00022692"/>
    </source>
</evidence>
<keyword evidence="7" id="KW-0297">G-protein coupled receptor</keyword>
<dbReference type="InterPro" id="IPR017452">
    <property type="entry name" value="GPCR_Rhodpsn_7TM"/>
</dbReference>
<keyword evidence="9" id="KW-1015">Disulfide bond</keyword>
<keyword evidence="5" id="KW-0552">Olfaction</keyword>
<comment type="subcellular location">
    <subcellularLocation>
        <location evidence="1">Cell membrane</location>
        <topology evidence="1">Multi-pass membrane protein</topology>
    </subcellularLocation>
</comment>
<protein>
    <recommendedName>
        <fullName evidence="14">G-protein coupled receptors family 1 profile domain-containing protein</fullName>
    </recommendedName>
</protein>
<keyword evidence="11" id="KW-0325">Glycoprotein</keyword>
<dbReference type="Pfam" id="PF13853">
    <property type="entry name" value="7tm_4"/>
    <property type="match status" value="1"/>
</dbReference>
<reference evidence="15" key="2">
    <citation type="submission" date="2025-08" db="UniProtKB">
        <authorList>
            <consortium name="Ensembl"/>
        </authorList>
    </citation>
    <scope>IDENTIFICATION</scope>
</reference>
<proteinExistence type="predicted"/>
<evidence type="ECO:0000256" key="9">
    <source>
        <dbReference type="ARBA" id="ARBA00023157"/>
    </source>
</evidence>
<evidence type="ECO:0000256" key="1">
    <source>
        <dbReference type="ARBA" id="ARBA00004651"/>
    </source>
</evidence>
<evidence type="ECO:0000256" key="2">
    <source>
        <dbReference type="ARBA" id="ARBA00022475"/>
    </source>
</evidence>
<feature type="transmembrane region" description="Helical" evidence="13">
    <location>
        <begin position="58"/>
        <end position="77"/>
    </location>
</feature>
<evidence type="ECO:0000256" key="6">
    <source>
        <dbReference type="ARBA" id="ARBA00022989"/>
    </source>
</evidence>
<dbReference type="GO" id="GO:0004930">
    <property type="term" value="F:G protein-coupled receptor activity"/>
    <property type="evidence" value="ECO:0007669"/>
    <property type="project" value="UniProtKB-KW"/>
</dbReference>
<evidence type="ECO:0000256" key="5">
    <source>
        <dbReference type="ARBA" id="ARBA00022725"/>
    </source>
</evidence>
<feature type="domain" description="G-protein coupled receptors family 1 profile" evidence="14">
    <location>
        <begin position="40"/>
        <end position="287"/>
    </location>
</feature>
<evidence type="ECO:0000313" key="15">
    <source>
        <dbReference type="Ensembl" id="ENSAOCP00000001187.1"/>
    </source>
</evidence>
<keyword evidence="10" id="KW-0675">Receptor</keyword>
<feature type="transmembrane region" description="Helical" evidence="13">
    <location>
        <begin position="97"/>
        <end position="118"/>
    </location>
</feature>
<sequence>IMENASGVTVLTLSGLSFTLEQRISLFLVTLLWYLMILWGNVALIVTVIMDKNLHEPMYIFVCNLCVNALYGTIGFYPKFLLDLVSSHVISYAGCMLQGYVIHSSVCNDFSILALMSYDRYLAICRPLVYNSVMTKQRISIFVFFSWLIPLYCMFMNTATLLGSRLCGSHINRLYCVNWMIVRLACSPPIANTAVAYFNILFFFGHCVFIFWSYLSVIKICISSKEKQVKFMQTCLPHLVSLLTFMTAILLDVLYIRFGSADVSQNLNNFMSIEFLLVPPMVNPLVYGFRLTKLRNRILNLNRILHVSLFFQV</sequence>
<keyword evidence="16" id="KW-1185">Reference proteome</keyword>
<dbReference type="InterPro" id="IPR000725">
    <property type="entry name" value="Olfact_rcpt"/>
</dbReference>
<dbReference type="FunFam" id="1.20.1070.10:FF:000024">
    <property type="entry name" value="Olfactory receptor"/>
    <property type="match status" value="1"/>
</dbReference>
<name>A0A3Q1AJB8_AMPOC</name>
<dbReference type="Ensembl" id="ENSAOCT00000013659.2">
    <property type="protein sequence ID" value="ENSAOCP00000001187.1"/>
    <property type="gene ID" value="ENSAOCG00000004114.2"/>
</dbReference>
<feature type="transmembrane region" description="Helical" evidence="13">
    <location>
        <begin position="194"/>
        <end position="215"/>
    </location>
</feature>
<dbReference type="GeneTree" id="ENSGT00950000183023"/>
<dbReference type="InterPro" id="IPR052921">
    <property type="entry name" value="GPCR1_Superfamily_Member"/>
</dbReference>
<dbReference type="GO" id="GO:0005549">
    <property type="term" value="F:odorant binding"/>
    <property type="evidence" value="ECO:0007669"/>
    <property type="project" value="TreeGrafter"/>
</dbReference>
<feature type="transmembrane region" description="Helical" evidence="13">
    <location>
        <begin position="236"/>
        <end position="258"/>
    </location>
</feature>
<feature type="transmembrane region" description="Helical" evidence="13">
    <location>
        <begin position="270"/>
        <end position="289"/>
    </location>
</feature>
<keyword evidence="6 13" id="KW-1133">Transmembrane helix</keyword>
<evidence type="ECO:0000256" key="10">
    <source>
        <dbReference type="ARBA" id="ARBA00023170"/>
    </source>
</evidence>